<reference evidence="6" key="1">
    <citation type="submission" date="2023-03" db="EMBL/GenBank/DDBJ databases">
        <title>Edaphobacter sp.</title>
        <authorList>
            <person name="Huber K.J."/>
            <person name="Papendorf J."/>
            <person name="Pilke C."/>
            <person name="Bunk B."/>
            <person name="Sproeer C."/>
            <person name="Pester M."/>
        </authorList>
    </citation>
    <scope>NUCLEOTIDE SEQUENCE</scope>
    <source>
        <strain evidence="6">DSM 110680</strain>
    </source>
</reference>
<evidence type="ECO:0000256" key="4">
    <source>
        <dbReference type="ARBA" id="ARBA00023163"/>
    </source>
</evidence>
<dbReference type="Pfam" id="PF25601">
    <property type="entry name" value="AAA_lid_14"/>
    <property type="match status" value="1"/>
</dbReference>
<dbReference type="FunFam" id="3.40.50.300:FF:000006">
    <property type="entry name" value="DNA-binding transcriptional regulator NtrC"/>
    <property type="match status" value="1"/>
</dbReference>
<keyword evidence="4" id="KW-0804">Transcription</keyword>
<keyword evidence="2" id="KW-0067">ATP-binding</keyword>
<dbReference type="RefSeq" id="WP_348263910.1">
    <property type="nucleotide sequence ID" value="NZ_CP121196.1"/>
</dbReference>
<dbReference type="InterPro" id="IPR058031">
    <property type="entry name" value="AAA_lid_NorR"/>
</dbReference>
<dbReference type="PROSITE" id="PS00675">
    <property type="entry name" value="SIGMA54_INTERACT_1"/>
    <property type="match status" value="1"/>
</dbReference>
<dbReference type="InterPro" id="IPR025944">
    <property type="entry name" value="Sigma_54_int_dom_CS"/>
</dbReference>
<sequence>MPISISTPKLKDDPRKVFAELGFVTASDHLITVLRQATRAATVSDVTILIDGETGTGKQILARAIHHLDAKRGQFPFVTAHCSTISESIAESELFGHRRGAFTGAVADRPGLFQAAHRGTLFLDDVNDLPMVVQPKLLDVIQRGVMRPIGSDKESSVDVRIVAASNKPLGPLVAENRFRSDLYHRLNVISLKLPPLRERPQDLESLILAFAIRYRHIYEPIVEVRSDLLRFLQMQPFPGNVRELENSVLRMLFEKRCGSALEMGDWAAQSSDAASSSPEHSLGQAGEKLWQAISTHKLPFTEAISQLERQILQIALRDGGSTRKDIANCLQTSERTLYHKIRAHHLSDRPRA</sequence>
<dbReference type="PANTHER" id="PTHR32071">
    <property type="entry name" value="TRANSCRIPTIONAL REGULATORY PROTEIN"/>
    <property type="match status" value="1"/>
</dbReference>
<keyword evidence="1" id="KW-0547">Nucleotide-binding</keyword>
<dbReference type="PROSITE" id="PS00688">
    <property type="entry name" value="SIGMA54_INTERACT_3"/>
    <property type="match status" value="1"/>
</dbReference>
<gene>
    <name evidence="6" type="ORF">P8935_05075</name>
</gene>
<dbReference type="GO" id="GO:0005524">
    <property type="term" value="F:ATP binding"/>
    <property type="evidence" value="ECO:0007669"/>
    <property type="project" value="UniProtKB-KW"/>
</dbReference>
<evidence type="ECO:0000256" key="1">
    <source>
        <dbReference type="ARBA" id="ARBA00022741"/>
    </source>
</evidence>
<dbReference type="Pfam" id="PF00158">
    <property type="entry name" value="Sigma54_activat"/>
    <property type="match status" value="1"/>
</dbReference>
<feature type="domain" description="Sigma-54 factor interaction" evidence="5">
    <location>
        <begin position="23"/>
        <end position="253"/>
    </location>
</feature>
<dbReference type="AlphaFoldDB" id="A0AAU7DMX6"/>
<dbReference type="SUPFAM" id="SSF52540">
    <property type="entry name" value="P-loop containing nucleoside triphosphate hydrolases"/>
    <property type="match status" value="1"/>
</dbReference>
<dbReference type="EMBL" id="CP121196">
    <property type="protein sequence ID" value="XBH18684.1"/>
    <property type="molecule type" value="Genomic_DNA"/>
</dbReference>
<dbReference type="SUPFAM" id="SSF46689">
    <property type="entry name" value="Homeodomain-like"/>
    <property type="match status" value="1"/>
</dbReference>
<keyword evidence="3" id="KW-0805">Transcription regulation</keyword>
<dbReference type="Gene3D" id="1.10.8.60">
    <property type="match status" value="1"/>
</dbReference>
<dbReference type="PROSITE" id="PS50045">
    <property type="entry name" value="SIGMA54_INTERACT_4"/>
    <property type="match status" value="1"/>
</dbReference>
<dbReference type="GO" id="GO:0006355">
    <property type="term" value="P:regulation of DNA-templated transcription"/>
    <property type="evidence" value="ECO:0007669"/>
    <property type="project" value="InterPro"/>
</dbReference>
<proteinExistence type="predicted"/>
<dbReference type="InterPro" id="IPR003593">
    <property type="entry name" value="AAA+_ATPase"/>
</dbReference>
<dbReference type="CDD" id="cd00009">
    <property type="entry name" value="AAA"/>
    <property type="match status" value="1"/>
</dbReference>
<dbReference type="InterPro" id="IPR025662">
    <property type="entry name" value="Sigma_54_int_dom_ATP-bd_1"/>
</dbReference>
<dbReference type="SMART" id="SM00382">
    <property type="entry name" value="AAA"/>
    <property type="match status" value="1"/>
</dbReference>
<organism evidence="6">
    <name type="scientific">Telmatobacter sp. DSM 110680</name>
    <dbReference type="NCBI Taxonomy" id="3036704"/>
    <lineage>
        <taxon>Bacteria</taxon>
        <taxon>Pseudomonadati</taxon>
        <taxon>Acidobacteriota</taxon>
        <taxon>Terriglobia</taxon>
        <taxon>Terriglobales</taxon>
        <taxon>Acidobacteriaceae</taxon>
        <taxon>Telmatobacter</taxon>
    </lineage>
</organism>
<dbReference type="InterPro" id="IPR002078">
    <property type="entry name" value="Sigma_54_int"/>
</dbReference>
<dbReference type="InterPro" id="IPR027417">
    <property type="entry name" value="P-loop_NTPase"/>
</dbReference>
<evidence type="ECO:0000256" key="3">
    <source>
        <dbReference type="ARBA" id="ARBA00023015"/>
    </source>
</evidence>
<accession>A0AAU7DMX6</accession>
<dbReference type="InterPro" id="IPR009057">
    <property type="entry name" value="Homeodomain-like_sf"/>
</dbReference>
<dbReference type="Gene3D" id="3.40.50.300">
    <property type="entry name" value="P-loop containing nucleotide triphosphate hydrolases"/>
    <property type="match status" value="1"/>
</dbReference>
<evidence type="ECO:0000256" key="2">
    <source>
        <dbReference type="ARBA" id="ARBA00022840"/>
    </source>
</evidence>
<dbReference type="Gene3D" id="1.10.10.60">
    <property type="entry name" value="Homeodomain-like"/>
    <property type="match status" value="1"/>
</dbReference>
<evidence type="ECO:0000313" key="6">
    <source>
        <dbReference type="EMBL" id="XBH18684.1"/>
    </source>
</evidence>
<evidence type="ECO:0000259" key="5">
    <source>
        <dbReference type="PROSITE" id="PS50045"/>
    </source>
</evidence>
<name>A0AAU7DMX6_9BACT</name>
<protein>
    <submittedName>
        <fullName evidence="6">Sigma 54-interacting transcriptional regulator</fullName>
    </submittedName>
</protein>